<sequence>MSLPMRERELKPVNPEIAEFAAASLPMRERELKQMLNK</sequence>
<organism evidence="1 2">
    <name type="scientific">Cardiobacterium hominis</name>
    <dbReference type="NCBI Taxonomy" id="2718"/>
    <lineage>
        <taxon>Bacteria</taxon>
        <taxon>Pseudomonadati</taxon>
        <taxon>Pseudomonadota</taxon>
        <taxon>Gammaproteobacteria</taxon>
        <taxon>Cardiobacteriales</taxon>
        <taxon>Cardiobacteriaceae</taxon>
        <taxon>Cardiobacterium</taxon>
    </lineage>
</organism>
<protein>
    <submittedName>
        <fullName evidence="1">Uncharacterized protein</fullName>
    </submittedName>
</protein>
<name>A0A1C3HNX3_9GAMM</name>
<proteinExistence type="predicted"/>
<dbReference type="AlphaFoldDB" id="A0A1C3HNX3"/>
<accession>A0A1C3HNX3</accession>
<gene>
    <name evidence="1" type="ORF">CHUV0807_0616</name>
</gene>
<dbReference type="Proteomes" id="UP000190837">
    <property type="component" value="Unassembled WGS sequence"/>
</dbReference>
<reference evidence="2" key="1">
    <citation type="submission" date="2016-04" db="EMBL/GenBank/DDBJ databases">
        <authorList>
            <person name="Tagini F."/>
        </authorList>
    </citation>
    <scope>NUCLEOTIDE SEQUENCE [LARGE SCALE GENOMIC DNA]</scope>
    <source>
        <strain evidence="2">CHUV0807</strain>
    </source>
</reference>
<evidence type="ECO:0000313" key="1">
    <source>
        <dbReference type="EMBL" id="SAY70870.1"/>
    </source>
</evidence>
<dbReference type="EMBL" id="FKLO01000026">
    <property type="protein sequence ID" value="SAY70870.1"/>
    <property type="molecule type" value="Genomic_DNA"/>
</dbReference>
<evidence type="ECO:0000313" key="2">
    <source>
        <dbReference type="Proteomes" id="UP000190837"/>
    </source>
</evidence>